<keyword evidence="1" id="KW-0472">Membrane</keyword>
<keyword evidence="1" id="KW-1133">Transmembrane helix</keyword>
<evidence type="ECO:0000256" key="1">
    <source>
        <dbReference type="SAM" id="Phobius"/>
    </source>
</evidence>
<organism evidence="2 3">
    <name type="scientific">Bacillus mycoides</name>
    <dbReference type="NCBI Taxonomy" id="1405"/>
    <lineage>
        <taxon>Bacteria</taxon>
        <taxon>Bacillati</taxon>
        <taxon>Bacillota</taxon>
        <taxon>Bacilli</taxon>
        <taxon>Bacillales</taxon>
        <taxon>Bacillaceae</taxon>
        <taxon>Bacillus</taxon>
        <taxon>Bacillus cereus group</taxon>
    </lineage>
</organism>
<keyword evidence="1" id="KW-0812">Transmembrane</keyword>
<dbReference type="Proteomes" id="UP000175706">
    <property type="component" value="Unassembled WGS sequence"/>
</dbReference>
<comment type="caution">
    <text evidence="2">The sequence shown here is derived from an EMBL/GenBank/DDBJ whole genome shotgun (WGS) entry which is preliminary data.</text>
</comment>
<protein>
    <submittedName>
        <fullName evidence="2">Uncharacterized protein</fullName>
    </submittedName>
</protein>
<evidence type="ECO:0000313" key="3">
    <source>
        <dbReference type="Proteomes" id="UP000175706"/>
    </source>
</evidence>
<evidence type="ECO:0000313" key="2">
    <source>
        <dbReference type="EMBL" id="OFD82583.1"/>
    </source>
</evidence>
<dbReference type="AlphaFoldDB" id="A0A1E8BB86"/>
<feature type="transmembrane region" description="Helical" evidence="1">
    <location>
        <begin position="12"/>
        <end position="33"/>
    </location>
</feature>
<accession>A0A1E8BB86</accession>
<proteinExistence type="predicted"/>
<gene>
    <name evidence="2" type="ORF">BWGOE8_11680</name>
</gene>
<sequence length="97" mass="10973">MMMNFNSVENLFSILLKYPVRIILICIGIGWIFKCIKQGHLFSAVLMLTILTLLFIVTFTDILGSVLNGIPLAIQYGGVVFWIILSCVIFDYESSHQ</sequence>
<feature type="transmembrane region" description="Helical" evidence="1">
    <location>
        <begin position="45"/>
        <end position="67"/>
    </location>
</feature>
<name>A0A1E8BB86_BACMY</name>
<reference evidence="2 3" key="1">
    <citation type="submission" date="2016-05" db="EMBL/GenBank/DDBJ databases">
        <title>Bacillus thuringiensis and Bacillus weihenstephanensis as novel biocontrol agents of wilt causing Verticillium species.</title>
        <authorList>
            <person name="Hollensteiner J."/>
            <person name="Wemheuer F."/>
            <person name="Harting R."/>
            <person name="Kolarzyk A."/>
            <person name="Diaz-Valerio S."/>
            <person name="Poehlein A."/>
            <person name="Brzuszkiewicz E."/>
            <person name="Nesemann K."/>
            <person name="Braus-Stromeyer S."/>
            <person name="Braus G."/>
            <person name="Daniel R."/>
            <person name="Liesegang H."/>
        </authorList>
    </citation>
    <scope>NUCLEOTIDE SEQUENCE [LARGE SCALE GENOMIC DNA]</scope>
    <source>
        <strain evidence="2 3">GOE8</strain>
    </source>
</reference>
<dbReference type="PATRIC" id="fig|86662.25.peg.1144"/>
<feature type="transmembrane region" description="Helical" evidence="1">
    <location>
        <begin position="73"/>
        <end position="92"/>
    </location>
</feature>
<dbReference type="EMBL" id="LXLT01000018">
    <property type="protein sequence ID" value="OFD82583.1"/>
    <property type="molecule type" value="Genomic_DNA"/>
</dbReference>